<evidence type="ECO:0000256" key="7">
    <source>
        <dbReference type="SAM" id="Phobius"/>
    </source>
</evidence>
<keyword evidence="4 5" id="KW-0408">Iron</keyword>
<dbReference type="GO" id="GO:0020037">
    <property type="term" value="F:heme binding"/>
    <property type="evidence" value="ECO:0007669"/>
    <property type="project" value="InterPro"/>
</dbReference>
<keyword evidence="7" id="KW-1133">Transmembrane helix</keyword>
<keyword evidence="7" id="KW-0812">Transmembrane</keyword>
<dbReference type="PANTHER" id="PTHR24305:SF172">
    <property type="entry name" value="P450, PUTATIVE (EUROFUNG)-RELATED"/>
    <property type="match status" value="1"/>
</dbReference>
<dbReference type="Pfam" id="PF00067">
    <property type="entry name" value="p450"/>
    <property type="match status" value="1"/>
</dbReference>
<keyword evidence="3 6" id="KW-0560">Oxidoreductase</keyword>
<dbReference type="SUPFAM" id="SSF48264">
    <property type="entry name" value="Cytochrome P450"/>
    <property type="match status" value="1"/>
</dbReference>
<dbReference type="GO" id="GO:0004497">
    <property type="term" value="F:monooxygenase activity"/>
    <property type="evidence" value="ECO:0007669"/>
    <property type="project" value="UniProtKB-KW"/>
</dbReference>
<evidence type="ECO:0000256" key="4">
    <source>
        <dbReference type="ARBA" id="ARBA00023004"/>
    </source>
</evidence>
<dbReference type="InterPro" id="IPR036396">
    <property type="entry name" value="Cyt_P450_sf"/>
</dbReference>
<feature type="binding site" description="axial binding residue" evidence="5">
    <location>
        <position position="468"/>
    </location>
    <ligand>
        <name>heme</name>
        <dbReference type="ChEBI" id="CHEBI:30413"/>
    </ligand>
    <ligandPart>
        <name>Fe</name>
        <dbReference type="ChEBI" id="CHEBI:18248"/>
    </ligandPart>
</feature>
<dbReference type="PANTHER" id="PTHR24305">
    <property type="entry name" value="CYTOCHROME P450"/>
    <property type="match status" value="1"/>
</dbReference>
<name>A0AA38XEA4_9EURO</name>
<dbReference type="InterPro" id="IPR050121">
    <property type="entry name" value="Cytochrome_P450_monoxygenase"/>
</dbReference>
<dbReference type="GO" id="GO:0016705">
    <property type="term" value="F:oxidoreductase activity, acting on paired donors, with incorporation or reduction of molecular oxygen"/>
    <property type="evidence" value="ECO:0007669"/>
    <property type="project" value="InterPro"/>
</dbReference>
<sequence>MLLNLTSLYVAAAAGSVLFALLYRVAVYFVDNDGLRKFHNMSLFSGFSNLPLIMVAHKSFRSDYLRQCHQKHDVLRIGPKHLSFSDPTVIKDIYGHGSKAYKDDFYLITAASSGHMHLADVADKTEHARKRKVLSAAYALKNLEDWEHKVADKVERMFKHFDQRCTDPLPECQTVPKPQDLNINYRAWTNFFTVDAIADIGLSEKLGFLDRGDDTCAARNLDGTTFQASFRHSLYNNARKQSLLSHSYTSYKLLDKLTAWIPGIYRTGTCAARNWDAIVLQRSQARLDAYKRGEKLEDFFQVLMEDKNGKANNLEWGEINAEVNIMMNAGSTTTAIALANVLYHLLKHPQVLAKLRLEVDAVLEPDEVVAPYNKVKNLPYLRACLDESLRIFSPTTHNLGRKTPPDGMWVGEHFIPGGISVSMSAHVVHRNETVFPKADQYIPERWLGESGKTLQPYFLAFSAGSRGCIGRNISYLEQTVLLASLVHRYEFALPDPDWEVERLEAMNLLVGDIPLKVWKREIAGH</sequence>
<dbReference type="InterPro" id="IPR002401">
    <property type="entry name" value="Cyt_P450_E_grp-I"/>
</dbReference>
<dbReference type="Gene3D" id="1.10.630.10">
    <property type="entry name" value="Cytochrome P450"/>
    <property type="match status" value="1"/>
</dbReference>
<keyword evidence="5 6" id="KW-0349">Heme</keyword>
<keyword evidence="9" id="KW-1185">Reference proteome</keyword>
<dbReference type="InterPro" id="IPR001128">
    <property type="entry name" value="Cyt_P450"/>
</dbReference>
<evidence type="ECO:0000256" key="2">
    <source>
        <dbReference type="ARBA" id="ARBA00022723"/>
    </source>
</evidence>
<organism evidence="8 9">
    <name type="scientific">Knufia peltigerae</name>
    <dbReference type="NCBI Taxonomy" id="1002370"/>
    <lineage>
        <taxon>Eukaryota</taxon>
        <taxon>Fungi</taxon>
        <taxon>Dikarya</taxon>
        <taxon>Ascomycota</taxon>
        <taxon>Pezizomycotina</taxon>
        <taxon>Eurotiomycetes</taxon>
        <taxon>Chaetothyriomycetidae</taxon>
        <taxon>Chaetothyriales</taxon>
        <taxon>Trichomeriaceae</taxon>
        <taxon>Knufia</taxon>
    </lineage>
</organism>
<keyword evidence="6" id="KW-0503">Monooxygenase</keyword>
<comment type="caution">
    <text evidence="8">The sequence shown here is derived from an EMBL/GenBank/DDBJ whole genome shotgun (WGS) entry which is preliminary data.</text>
</comment>
<comment type="similarity">
    <text evidence="6">Belongs to the cytochrome P450 family.</text>
</comment>
<dbReference type="PRINTS" id="PR00463">
    <property type="entry name" value="EP450I"/>
</dbReference>
<accession>A0AA38XEA4</accession>
<evidence type="ECO:0000256" key="3">
    <source>
        <dbReference type="ARBA" id="ARBA00023002"/>
    </source>
</evidence>
<dbReference type="AlphaFoldDB" id="A0AA38XEA4"/>
<dbReference type="PRINTS" id="PR00385">
    <property type="entry name" value="P450"/>
</dbReference>
<dbReference type="InterPro" id="IPR017972">
    <property type="entry name" value="Cyt_P450_CS"/>
</dbReference>
<protein>
    <recommendedName>
        <fullName evidence="10">Cytochrome P450 monooxygenase</fullName>
    </recommendedName>
</protein>
<proteinExistence type="inferred from homology"/>
<comment type="cofactor">
    <cofactor evidence="1 5">
        <name>heme</name>
        <dbReference type="ChEBI" id="CHEBI:30413"/>
    </cofactor>
</comment>
<evidence type="ECO:0000256" key="5">
    <source>
        <dbReference type="PIRSR" id="PIRSR602401-1"/>
    </source>
</evidence>
<gene>
    <name evidence="8" type="ORF">H2204_015117</name>
</gene>
<evidence type="ECO:0000313" key="8">
    <source>
        <dbReference type="EMBL" id="KAJ9611875.1"/>
    </source>
</evidence>
<reference evidence="8" key="1">
    <citation type="submission" date="2022-10" db="EMBL/GenBank/DDBJ databases">
        <title>Culturing micro-colonial fungi from biological soil crusts in the Mojave desert and describing Neophaeococcomyces mojavensis, and introducing the new genera and species Taxawa tesnikishii.</title>
        <authorList>
            <person name="Kurbessoian T."/>
            <person name="Stajich J.E."/>
        </authorList>
    </citation>
    <scope>NUCLEOTIDE SEQUENCE</scope>
    <source>
        <strain evidence="8">TK_35</strain>
    </source>
</reference>
<dbReference type="GO" id="GO:0005506">
    <property type="term" value="F:iron ion binding"/>
    <property type="evidence" value="ECO:0007669"/>
    <property type="project" value="InterPro"/>
</dbReference>
<keyword evidence="7" id="KW-0472">Membrane</keyword>
<keyword evidence="2 5" id="KW-0479">Metal-binding</keyword>
<evidence type="ECO:0000256" key="6">
    <source>
        <dbReference type="RuleBase" id="RU000461"/>
    </source>
</evidence>
<dbReference type="EMBL" id="JAPDRN010000218">
    <property type="protein sequence ID" value="KAJ9611875.1"/>
    <property type="molecule type" value="Genomic_DNA"/>
</dbReference>
<dbReference type="Proteomes" id="UP001172681">
    <property type="component" value="Unassembled WGS sequence"/>
</dbReference>
<evidence type="ECO:0000313" key="9">
    <source>
        <dbReference type="Proteomes" id="UP001172681"/>
    </source>
</evidence>
<feature type="transmembrane region" description="Helical" evidence="7">
    <location>
        <begin position="6"/>
        <end position="30"/>
    </location>
</feature>
<dbReference type="PROSITE" id="PS00086">
    <property type="entry name" value="CYTOCHROME_P450"/>
    <property type="match status" value="1"/>
</dbReference>
<evidence type="ECO:0000256" key="1">
    <source>
        <dbReference type="ARBA" id="ARBA00001971"/>
    </source>
</evidence>
<dbReference type="CDD" id="cd11061">
    <property type="entry name" value="CYP67-like"/>
    <property type="match status" value="1"/>
</dbReference>
<evidence type="ECO:0008006" key="10">
    <source>
        <dbReference type="Google" id="ProtNLM"/>
    </source>
</evidence>